<dbReference type="Gene3D" id="3.40.198.10">
    <property type="entry name" value="Delta-endotoxin CytB-like"/>
    <property type="match status" value="1"/>
</dbReference>
<reference evidence="1 2" key="1">
    <citation type="submission" date="2024-01" db="EMBL/GenBank/DDBJ databases">
        <title>A draft genome for a cacao thread blight-causing isolate of Paramarasmius palmivorus.</title>
        <authorList>
            <person name="Baruah I.K."/>
            <person name="Bukari Y."/>
            <person name="Amoako-Attah I."/>
            <person name="Meinhardt L.W."/>
            <person name="Bailey B.A."/>
            <person name="Cohen S.P."/>
        </authorList>
    </citation>
    <scope>NUCLEOTIDE SEQUENCE [LARGE SCALE GENOMIC DNA]</scope>
    <source>
        <strain evidence="1 2">GH-12</strain>
    </source>
</reference>
<organism evidence="1 2">
    <name type="scientific">Paramarasmius palmivorus</name>
    <dbReference type="NCBI Taxonomy" id="297713"/>
    <lineage>
        <taxon>Eukaryota</taxon>
        <taxon>Fungi</taxon>
        <taxon>Dikarya</taxon>
        <taxon>Basidiomycota</taxon>
        <taxon>Agaricomycotina</taxon>
        <taxon>Agaricomycetes</taxon>
        <taxon>Agaricomycetidae</taxon>
        <taxon>Agaricales</taxon>
        <taxon>Marasmiineae</taxon>
        <taxon>Marasmiaceae</taxon>
        <taxon>Paramarasmius</taxon>
    </lineage>
</organism>
<dbReference type="EMBL" id="JAYKXP010000020">
    <property type="protein sequence ID" value="KAK7047261.1"/>
    <property type="molecule type" value="Genomic_DNA"/>
</dbReference>
<evidence type="ECO:0000313" key="2">
    <source>
        <dbReference type="Proteomes" id="UP001383192"/>
    </source>
</evidence>
<dbReference type="InterPro" id="IPR035918">
    <property type="entry name" value="CytB_endotoxin-like_sf"/>
</dbReference>
<dbReference type="SUPFAM" id="SSF55676">
    <property type="entry name" value="CytB endotoxin-like"/>
    <property type="match status" value="1"/>
</dbReference>
<comment type="caution">
    <text evidence="1">The sequence shown here is derived from an EMBL/GenBank/DDBJ whole genome shotgun (WGS) entry which is preliminary data.</text>
</comment>
<proteinExistence type="predicted"/>
<gene>
    <name evidence="1" type="ORF">VNI00_006492</name>
</gene>
<dbReference type="Proteomes" id="UP001383192">
    <property type="component" value="Unassembled WGS sequence"/>
</dbReference>
<sequence>MSNQPSFHEDFNLPEDLVDSARQVTSFATHFIDLNGAKSFQWQKFLDEGVNKIKINADNGPGTGSDLAMDKFQSDVIRQQNGTAPAMVDKIVAFLGAFDVTVDDDVRAVLLKNIEKTLANPNAASHPSDVSQSGSSRILWQYRLHSAIRNPDLPTFFYSVLITIEVEANYSWWGSRDGAQGEFSANIDGMRLIVQKGFKDPHN</sequence>
<keyword evidence="2" id="KW-1185">Reference proteome</keyword>
<accession>A0AAW0D9V4</accession>
<dbReference type="AlphaFoldDB" id="A0AAW0D9V4"/>
<evidence type="ECO:0000313" key="1">
    <source>
        <dbReference type="EMBL" id="KAK7047261.1"/>
    </source>
</evidence>
<protein>
    <submittedName>
        <fullName evidence="1">Uncharacterized protein</fullName>
    </submittedName>
</protein>
<name>A0AAW0D9V4_9AGAR</name>